<evidence type="ECO:0008006" key="6">
    <source>
        <dbReference type="Google" id="ProtNLM"/>
    </source>
</evidence>
<dbReference type="Proteomes" id="UP000835052">
    <property type="component" value="Unassembled WGS sequence"/>
</dbReference>
<dbReference type="EMBL" id="CAJGYM010000012">
    <property type="protein sequence ID" value="CAD6189741.1"/>
    <property type="molecule type" value="Genomic_DNA"/>
</dbReference>
<sequence>MKLLPLLVLILSGLSIAHVTPSSEVCKDIGENGWFEGSEVLFDEDCQTGVPPQICNTDALKCSHGKCCVSHSVCGRGSALLGDAPQMCRKETDCLGYGISSVMSAKCVEGVCCREKIVKLKFDPTGCVQDKIPSYCDCNENGCICAKPDYSCYQFKKGSHRTCCRNILCKTGLLPGYHTSKKVIKMYPRNEEDLRTGYMEAHQLCSIPLPSELRKFIKGYEEFFADSVEYHARGFNKSHPSLECLASKSSFLMSFFFAPKLYGKVVLDPLQSGFFHCASSADCKGLNQYCFIGSKTFNRLKGICLEVEHAKFCETSNECGAGKFCSQIFGEADRFGDPRLLKKVCYDDPIVEEAFLYRDLRTNDLTLCDSTCDGLGAACFMLPNGINGFKGVCTHGFAEKSGLPVFTLINGAPCKDDEDCLWSTYFVEIIEEEQKFYTRNCIPHDFSWLCVHYRIDDSRCEEGKKAALIINGLSQDCILKSLPQPTHSPPPPKPTPTPPPSTTEPPTTTPPSTTAPEETTTEPDDDDFVTSTTEEMVTTAVITEASSASKTEEEEDGLQPRTMIIIAAVAAVGLFIAIAAIAAFVVVRNKKAKAKNVKKDKKAKKSKKGKKAGGNSGTAKTTGSSDRTQSSSIAI</sequence>
<keyword evidence="2" id="KW-1133">Transmembrane helix</keyword>
<feature type="compositionally biased region" description="Basic residues" evidence="1">
    <location>
        <begin position="591"/>
        <end position="611"/>
    </location>
</feature>
<reference evidence="4" key="1">
    <citation type="submission" date="2020-10" db="EMBL/GenBank/DDBJ databases">
        <authorList>
            <person name="Kikuchi T."/>
        </authorList>
    </citation>
    <scope>NUCLEOTIDE SEQUENCE</scope>
    <source>
        <strain evidence="4">NKZ352</strain>
    </source>
</reference>
<accession>A0A8S1H2K8</accession>
<dbReference type="AlphaFoldDB" id="A0A8S1H2K8"/>
<name>A0A8S1H2K8_9PELO</name>
<keyword evidence="3" id="KW-0732">Signal</keyword>
<feature type="compositionally biased region" description="Pro residues" evidence="1">
    <location>
        <begin position="486"/>
        <end position="509"/>
    </location>
</feature>
<comment type="caution">
    <text evidence="4">The sequence shown here is derived from an EMBL/GenBank/DDBJ whole genome shotgun (WGS) entry which is preliminary data.</text>
</comment>
<keyword evidence="2" id="KW-0812">Transmembrane</keyword>
<feature type="region of interest" description="Disordered" evidence="1">
    <location>
        <begin position="591"/>
        <end position="635"/>
    </location>
</feature>
<feature type="signal peptide" evidence="3">
    <location>
        <begin position="1"/>
        <end position="17"/>
    </location>
</feature>
<evidence type="ECO:0000256" key="2">
    <source>
        <dbReference type="SAM" id="Phobius"/>
    </source>
</evidence>
<keyword evidence="2" id="KW-0472">Membrane</keyword>
<evidence type="ECO:0000313" key="5">
    <source>
        <dbReference type="Proteomes" id="UP000835052"/>
    </source>
</evidence>
<feature type="compositionally biased region" description="Polar residues" evidence="1">
    <location>
        <begin position="625"/>
        <end position="635"/>
    </location>
</feature>
<protein>
    <recommendedName>
        <fullName evidence="6">Domain of unknown function DX domain-containing protein</fullName>
    </recommendedName>
</protein>
<evidence type="ECO:0000256" key="3">
    <source>
        <dbReference type="SAM" id="SignalP"/>
    </source>
</evidence>
<feature type="region of interest" description="Disordered" evidence="1">
    <location>
        <begin position="480"/>
        <end position="530"/>
    </location>
</feature>
<proteinExistence type="predicted"/>
<keyword evidence="5" id="KW-1185">Reference proteome</keyword>
<evidence type="ECO:0000313" key="4">
    <source>
        <dbReference type="EMBL" id="CAD6189741.1"/>
    </source>
</evidence>
<feature type="chain" id="PRO_5035904014" description="Domain of unknown function DX domain-containing protein" evidence="3">
    <location>
        <begin position="18"/>
        <end position="635"/>
    </location>
</feature>
<feature type="compositionally biased region" description="Acidic residues" evidence="1">
    <location>
        <begin position="519"/>
        <end position="528"/>
    </location>
</feature>
<organism evidence="4 5">
    <name type="scientific">Caenorhabditis auriculariae</name>
    <dbReference type="NCBI Taxonomy" id="2777116"/>
    <lineage>
        <taxon>Eukaryota</taxon>
        <taxon>Metazoa</taxon>
        <taxon>Ecdysozoa</taxon>
        <taxon>Nematoda</taxon>
        <taxon>Chromadorea</taxon>
        <taxon>Rhabditida</taxon>
        <taxon>Rhabditina</taxon>
        <taxon>Rhabditomorpha</taxon>
        <taxon>Rhabditoidea</taxon>
        <taxon>Rhabditidae</taxon>
        <taxon>Peloderinae</taxon>
        <taxon>Caenorhabditis</taxon>
    </lineage>
</organism>
<evidence type="ECO:0000256" key="1">
    <source>
        <dbReference type="SAM" id="MobiDB-lite"/>
    </source>
</evidence>
<gene>
    <name evidence="4" type="ORF">CAUJ_LOCUS5660</name>
</gene>
<feature type="transmembrane region" description="Helical" evidence="2">
    <location>
        <begin position="563"/>
        <end position="587"/>
    </location>
</feature>